<dbReference type="SUPFAM" id="SSF46785">
    <property type="entry name" value="Winged helix' DNA-binding domain"/>
    <property type="match status" value="1"/>
</dbReference>
<feature type="domain" description="HTH hxlR-type" evidence="4">
    <location>
        <begin position="12"/>
        <end position="113"/>
    </location>
</feature>
<dbReference type="Proteomes" id="UP001223336">
    <property type="component" value="Unassembled WGS sequence"/>
</dbReference>
<evidence type="ECO:0000256" key="1">
    <source>
        <dbReference type="ARBA" id="ARBA00023015"/>
    </source>
</evidence>
<gene>
    <name evidence="5" type="ORF">RCC75_20235</name>
</gene>
<dbReference type="Gene3D" id="1.10.10.10">
    <property type="entry name" value="Winged helix-like DNA-binding domain superfamily/Winged helix DNA-binding domain"/>
    <property type="match status" value="1"/>
</dbReference>
<proteinExistence type="predicted"/>
<dbReference type="InterPro" id="IPR036388">
    <property type="entry name" value="WH-like_DNA-bd_sf"/>
</dbReference>
<dbReference type="RefSeq" id="WP_308136535.1">
    <property type="nucleotide sequence ID" value="NZ_JAVFKN010000042.1"/>
</dbReference>
<sequence>MIWNKRRKIIEHPHNTYHKLEDVIGCKWSVSVLLAVGEGVHRPGALERHIEGISAKVLSERLRKLTRYGLLEKRSFPEIPPRTEYSLTLSGYKLIAIIQQINDLDGKLRKAGND</sequence>
<evidence type="ECO:0000256" key="2">
    <source>
        <dbReference type="ARBA" id="ARBA00023125"/>
    </source>
</evidence>
<keyword evidence="2" id="KW-0238">DNA-binding</keyword>
<dbReference type="EMBL" id="JAVFKN010000042">
    <property type="protein sequence ID" value="MDQ5770870.1"/>
    <property type="molecule type" value="Genomic_DNA"/>
</dbReference>
<evidence type="ECO:0000313" key="5">
    <source>
        <dbReference type="EMBL" id="MDQ5770870.1"/>
    </source>
</evidence>
<organism evidence="5 6">
    <name type="scientific">Thiothrix subterranea</name>
    <dbReference type="NCBI Taxonomy" id="2735563"/>
    <lineage>
        <taxon>Bacteria</taxon>
        <taxon>Pseudomonadati</taxon>
        <taxon>Pseudomonadota</taxon>
        <taxon>Gammaproteobacteria</taxon>
        <taxon>Thiotrichales</taxon>
        <taxon>Thiotrichaceae</taxon>
        <taxon>Thiothrix</taxon>
    </lineage>
</organism>
<dbReference type="InterPro" id="IPR036390">
    <property type="entry name" value="WH_DNA-bd_sf"/>
</dbReference>
<accession>A0ABU0YFI2</accession>
<keyword evidence="6" id="KW-1185">Reference proteome</keyword>
<keyword evidence="3" id="KW-0804">Transcription</keyword>
<dbReference type="PANTHER" id="PTHR33204:SF37">
    <property type="entry name" value="HTH-TYPE TRANSCRIPTIONAL REGULATOR YODB"/>
    <property type="match status" value="1"/>
</dbReference>
<name>A0ABU0YFI2_9GAMM</name>
<evidence type="ECO:0000313" key="6">
    <source>
        <dbReference type="Proteomes" id="UP001223336"/>
    </source>
</evidence>
<keyword evidence="1" id="KW-0805">Transcription regulation</keyword>
<comment type="caution">
    <text evidence="5">The sequence shown here is derived from an EMBL/GenBank/DDBJ whole genome shotgun (WGS) entry which is preliminary data.</text>
</comment>
<protein>
    <submittedName>
        <fullName evidence="5">Helix-turn-helix domain-containing protein</fullName>
    </submittedName>
</protein>
<reference evidence="5 6" key="1">
    <citation type="submission" date="2023-08" db="EMBL/GenBank/DDBJ databases">
        <title>New molecular markers tilS and rpoB for phylogenetic and monitoring studies of the genus Thiothrix biodiversity.</title>
        <authorList>
            <person name="Ravin N.V."/>
            <person name="Smolyakov D."/>
            <person name="Markov N.D."/>
            <person name="Beletsky A.V."/>
            <person name="Mardanov A.V."/>
            <person name="Rudenko T.S."/>
            <person name="Grabovich M.Y."/>
        </authorList>
    </citation>
    <scope>NUCLEOTIDE SEQUENCE [LARGE SCALE GENOMIC DNA]</scope>
    <source>
        <strain evidence="5 6">H33</strain>
    </source>
</reference>
<evidence type="ECO:0000259" key="4">
    <source>
        <dbReference type="PROSITE" id="PS51118"/>
    </source>
</evidence>
<dbReference type="InterPro" id="IPR002577">
    <property type="entry name" value="HTH_HxlR"/>
</dbReference>
<dbReference type="PROSITE" id="PS51118">
    <property type="entry name" value="HTH_HXLR"/>
    <property type="match status" value="1"/>
</dbReference>
<dbReference type="PANTHER" id="PTHR33204">
    <property type="entry name" value="TRANSCRIPTIONAL REGULATOR, MARR FAMILY"/>
    <property type="match status" value="1"/>
</dbReference>
<evidence type="ECO:0000256" key="3">
    <source>
        <dbReference type="ARBA" id="ARBA00023163"/>
    </source>
</evidence>
<dbReference type="Pfam" id="PF01638">
    <property type="entry name" value="HxlR"/>
    <property type="match status" value="1"/>
</dbReference>